<feature type="domain" description="Zn(2)-C6 fungal-type" evidence="4">
    <location>
        <begin position="26"/>
        <end position="58"/>
    </location>
</feature>
<sequence length="374" mass="40934">MDGLRFVLEAPQLSQTHKKRPRLVTSCDNCRLKKIKCVQVKSQPRCEACEAGNTPCQFRDRERYFAERSRIVTGASAGPSPAHSRRSSTQSIEPSAVSPTRGDSVDASGWYSGAQTSSDNGHPSRYASSSPSYSLSSSPQSNPDQWFSSPLMGSARPNYESRQHSYTSSLPQLGNGNPRGDYASYAIPDTSSAQRDRVVNQVLPLFDSRQVNMPHPTILVHLVQVFFECFARNFPFLQYDDVSRRVFTGTLSPLLANSIASLAARYSQSSDVLTRGATAVSTAYADTAKSLLHDSSHVPYIEILHAVIVLAWGEYKAGRVAGPTEYSQMATKLAMSLGLGNDVVGQNSSERERTLLRSTWTSVVQLQQIAASRA</sequence>
<keyword evidence="2" id="KW-0539">Nucleus</keyword>
<dbReference type="Pfam" id="PF00172">
    <property type="entry name" value="Zn_clus"/>
    <property type="match status" value="1"/>
</dbReference>
<keyword evidence="6" id="KW-1185">Reference proteome</keyword>
<name>A0AAD4Q4X2_9AGAM</name>
<dbReference type="InterPro" id="IPR036864">
    <property type="entry name" value="Zn2-C6_fun-type_DNA-bd_sf"/>
</dbReference>
<protein>
    <recommendedName>
        <fullName evidence="4">Zn(2)-C6 fungal-type domain-containing protein</fullName>
    </recommendedName>
</protein>
<dbReference type="GO" id="GO:0003677">
    <property type="term" value="F:DNA binding"/>
    <property type="evidence" value="ECO:0007669"/>
    <property type="project" value="InterPro"/>
</dbReference>
<feature type="region of interest" description="Disordered" evidence="3">
    <location>
        <begin position="72"/>
        <end position="186"/>
    </location>
</feature>
<dbReference type="PROSITE" id="PS50048">
    <property type="entry name" value="ZN2_CY6_FUNGAL_2"/>
    <property type="match status" value="1"/>
</dbReference>
<gene>
    <name evidence="5" type="ORF">EDB92DRAFT_1886514</name>
</gene>
<dbReference type="GO" id="GO:0008270">
    <property type="term" value="F:zinc ion binding"/>
    <property type="evidence" value="ECO:0007669"/>
    <property type="project" value="InterPro"/>
</dbReference>
<reference evidence="5" key="1">
    <citation type="submission" date="2022-01" db="EMBL/GenBank/DDBJ databases">
        <title>Comparative genomics reveals a dynamic genome evolution in the ectomycorrhizal milk-cap (Lactarius) mushrooms.</title>
        <authorList>
            <consortium name="DOE Joint Genome Institute"/>
            <person name="Lebreton A."/>
            <person name="Tang N."/>
            <person name="Kuo A."/>
            <person name="LaButti K."/>
            <person name="Drula E."/>
            <person name="Barry K."/>
            <person name="Clum A."/>
            <person name="Lipzen A."/>
            <person name="Mousain D."/>
            <person name="Ng V."/>
            <person name="Wang R."/>
            <person name="Wang X."/>
            <person name="Dai Y."/>
            <person name="Henrissat B."/>
            <person name="Grigoriev I.V."/>
            <person name="Guerin-Laguette A."/>
            <person name="Yu F."/>
            <person name="Martin F.M."/>
        </authorList>
    </citation>
    <scope>NUCLEOTIDE SEQUENCE</scope>
    <source>
        <strain evidence="5">QP</strain>
    </source>
</reference>
<dbReference type="InterPro" id="IPR007219">
    <property type="entry name" value="XnlR_reg_dom"/>
</dbReference>
<dbReference type="AlphaFoldDB" id="A0AAD4Q4X2"/>
<organism evidence="5 6">
    <name type="scientific">Lactarius akahatsu</name>
    <dbReference type="NCBI Taxonomy" id="416441"/>
    <lineage>
        <taxon>Eukaryota</taxon>
        <taxon>Fungi</taxon>
        <taxon>Dikarya</taxon>
        <taxon>Basidiomycota</taxon>
        <taxon>Agaricomycotina</taxon>
        <taxon>Agaricomycetes</taxon>
        <taxon>Russulales</taxon>
        <taxon>Russulaceae</taxon>
        <taxon>Lactarius</taxon>
    </lineage>
</organism>
<evidence type="ECO:0000259" key="4">
    <source>
        <dbReference type="PROSITE" id="PS50048"/>
    </source>
</evidence>
<dbReference type="GO" id="GO:0006351">
    <property type="term" value="P:DNA-templated transcription"/>
    <property type="evidence" value="ECO:0007669"/>
    <property type="project" value="InterPro"/>
</dbReference>
<proteinExistence type="predicted"/>
<dbReference type="EMBL" id="JAKELL010000075">
    <property type="protein sequence ID" value="KAH8984514.1"/>
    <property type="molecule type" value="Genomic_DNA"/>
</dbReference>
<dbReference type="PROSITE" id="PS00463">
    <property type="entry name" value="ZN2_CY6_FUNGAL_1"/>
    <property type="match status" value="1"/>
</dbReference>
<accession>A0AAD4Q4X2</accession>
<dbReference type="Gene3D" id="4.10.240.10">
    <property type="entry name" value="Zn(2)-C6 fungal-type DNA-binding domain"/>
    <property type="match status" value="1"/>
</dbReference>
<feature type="compositionally biased region" description="Polar residues" evidence="3">
    <location>
        <begin position="164"/>
        <end position="175"/>
    </location>
</feature>
<comment type="caution">
    <text evidence="5">The sequence shown here is derived from an EMBL/GenBank/DDBJ whole genome shotgun (WGS) entry which is preliminary data.</text>
</comment>
<dbReference type="CDD" id="cd00067">
    <property type="entry name" value="GAL4"/>
    <property type="match status" value="1"/>
</dbReference>
<dbReference type="Pfam" id="PF04082">
    <property type="entry name" value="Fungal_trans"/>
    <property type="match status" value="1"/>
</dbReference>
<dbReference type="GO" id="GO:0000981">
    <property type="term" value="F:DNA-binding transcription factor activity, RNA polymerase II-specific"/>
    <property type="evidence" value="ECO:0007669"/>
    <property type="project" value="InterPro"/>
</dbReference>
<dbReference type="InterPro" id="IPR001138">
    <property type="entry name" value="Zn2Cys6_DnaBD"/>
</dbReference>
<dbReference type="Proteomes" id="UP001201163">
    <property type="component" value="Unassembled WGS sequence"/>
</dbReference>
<dbReference type="PANTHER" id="PTHR47783">
    <property type="entry name" value="ZN(II)2CYS6 TRANSCRIPTION FACTOR (EUROFUNG)-RELATED"/>
    <property type="match status" value="1"/>
</dbReference>
<evidence type="ECO:0000313" key="6">
    <source>
        <dbReference type="Proteomes" id="UP001201163"/>
    </source>
</evidence>
<evidence type="ECO:0000256" key="1">
    <source>
        <dbReference type="ARBA" id="ARBA00022723"/>
    </source>
</evidence>
<dbReference type="PANTHER" id="PTHR47783:SF1">
    <property type="entry name" value="ZN(II)2CYS6 TRANSCRIPTION FACTOR (EUROFUNG)"/>
    <property type="match status" value="1"/>
</dbReference>
<evidence type="ECO:0000256" key="2">
    <source>
        <dbReference type="ARBA" id="ARBA00023242"/>
    </source>
</evidence>
<evidence type="ECO:0000256" key="3">
    <source>
        <dbReference type="SAM" id="MobiDB-lite"/>
    </source>
</evidence>
<dbReference type="SMART" id="SM00066">
    <property type="entry name" value="GAL4"/>
    <property type="match status" value="1"/>
</dbReference>
<dbReference type="SUPFAM" id="SSF57701">
    <property type="entry name" value="Zn2/Cys6 DNA-binding domain"/>
    <property type="match status" value="1"/>
</dbReference>
<dbReference type="CDD" id="cd12148">
    <property type="entry name" value="fungal_TF_MHR"/>
    <property type="match status" value="1"/>
</dbReference>
<feature type="compositionally biased region" description="Low complexity" evidence="3">
    <location>
        <begin position="123"/>
        <end position="143"/>
    </location>
</feature>
<evidence type="ECO:0000313" key="5">
    <source>
        <dbReference type="EMBL" id="KAH8984514.1"/>
    </source>
</evidence>
<keyword evidence="1" id="KW-0479">Metal-binding</keyword>